<feature type="transmembrane region" description="Helical" evidence="6">
    <location>
        <begin position="71"/>
        <end position="99"/>
    </location>
</feature>
<feature type="transmembrane region" description="Helical" evidence="6">
    <location>
        <begin position="105"/>
        <end position="123"/>
    </location>
</feature>
<dbReference type="AlphaFoldDB" id="A0A859FC53"/>
<dbReference type="InterPro" id="IPR043128">
    <property type="entry name" value="Rev_trsase/Diguanyl_cyclase"/>
</dbReference>
<dbReference type="KEGG" id="psua:FLK61_26725"/>
<evidence type="ECO:0000313" key="9">
    <source>
        <dbReference type="Proteomes" id="UP000318138"/>
    </source>
</evidence>
<feature type="domain" description="GGDEF" evidence="7">
    <location>
        <begin position="227"/>
        <end position="361"/>
    </location>
</feature>
<dbReference type="Pfam" id="PF00990">
    <property type="entry name" value="GGDEF"/>
    <property type="match status" value="1"/>
</dbReference>
<keyword evidence="9" id="KW-1185">Reference proteome</keyword>
<dbReference type="PANTHER" id="PTHR45138">
    <property type="entry name" value="REGULATORY COMPONENTS OF SENSORY TRANSDUCTION SYSTEM"/>
    <property type="match status" value="1"/>
</dbReference>
<dbReference type="RefSeq" id="WP_176008393.1">
    <property type="nucleotide sequence ID" value="NZ_CP041372.2"/>
</dbReference>
<evidence type="ECO:0000256" key="6">
    <source>
        <dbReference type="SAM" id="Phobius"/>
    </source>
</evidence>
<dbReference type="SUPFAM" id="SSF55073">
    <property type="entry name" value="Nucleotide cyclase"/>
    <property type="match status" value="1"/>
</dbReference>
<dbReference type="InterPro" id="IPR050469">
    <property type="entry name" value="Diguanylate_Cyclase"/>
</dbReference>
<protein>
    <submittedName>
        <fullName evidence="8">Diguanylate cyclase</fullName>
    </submittedName>
</protein>
<evidence type="ECO:0000259" key="7">
    <source>
        <dbReference type="PROSITE" id="PS50887"/>
    </source>
</evidence>
<keyword evidence="4 6" id="KW-1133">Transmembrane helix</keyword>
<feature type="transmembrane region" description="Helical" evidence="6">
    <location>
        <begin position="161"/>
        <end position="180"/>
    </location>
</feature>
<dbReference type="GO" id="GO:1902201">
    <property type="term" value="P:negative regulation of bacterial-type flagellum-dependent cell motility"/>
    <property type="evidence" value="ECO:0007669"/>
    <property type="project" value="TreeGrafter"/>
</dbReference>
<evidence type="ECO:0000256" key="3">
    <source>
        <dbReference type="ARBA" id="ARBA00022692"/>
    </source>
</evidence>
<dbReference type="FunFam" id="3.30.70.270:FF:000001">
    <property type="entry name" value="Diguanylate cyclase domain protein"/>
    <property type="match status" value="1"/>
</dbReference>
<feature type="transmembrane region" description="Helical" evidence="6">
    <location>
        <begin position="37"/>
        <end position="59"/>
    </location>
</feature>
<keyword evidence="5 6" id="KW-0472">Membrane</keyword>
<dbReference type="InterPro" id="IPR029787">
    <property type="entry name" value="Nucleotide_cyclase"/>
</dbReference>
<keyword evidence="3 6" id="KW-0812">Transmembrane</keyword>
<keyword evidence="2" id="KW-1003">Cell membrane</keyword>
<dbReference type="Gene3D" id="3.30.70.270">
    <property type="match status" value="1"/>
</dbReference>
<dbReference type="PROSITE" id="PS50887">
    <property type="entry name" value="GGDEF"/>
    <property type="match status" value="1"/>
</dbReference>
<comment type="subcellular location">
    <subcellularLocation>
        <location evidence="1">Cell membrane</location>
        <topology evidence="1">Multi-pass membrane protein</topology>
    </subcellularLocation>
</comment>
<dbReference type="CDD" id="cd01949">
    <property type="entry name" value="GGDEF"/>
    <property type="match status" value="1"/>
</dbReference>
<dbReference type="GO" id="GO:0052621">
    <property type="term" value="F:diguanylate cyclase activity"/>
    <property type="evidence" value="ECO:0007669"/>
    <property type="project" value="TreeGrafter"/>
</dbReference>
<dbReference type="Pfam" id="PF07694">
    <property type="entry name" value="5TM-5TMR_LYT"/>
    <property type="match status" value="1"/>
</dbReference>
<dbReference type="NCBIfam" id="TIGR00254">
    <property type="entry name" value="GGDEF"/>
    <property type="match status" value="1"/>
</dbReference>
<sequence length="373" mass="41835">MLDLVKELLANIAIITSGLFVYSQLTKDKPLNRHSSFLRKMFVGLTGGMLATVLMTYSLRLDEALLDLRFIPVIILVYYGGAIPALFSMIPIIIGRFLIEVSEAAFYSPILLILVVLLGLLITKLPVSQLVKVFLMISSTFFWFSFLLIEVNMETNELLSVLAFFACMSYIAGFLAFYTIDYVRNAQKIMREYRKAALTDPLTGLHNIRQFDQLFNSWSKQAQLSKSSLAILFIDIDHFKKVNDTYGHPEGDIVLKTLSQLIEKEVRSDDIVSRNGGEEFTVLLRTISLSQSMQLAERIRQLVERTPFALSNGTKISITVSIGFAHYPETTACGDRILKDADAALYVAKNSGRNRVVKATGVTLFSPGKEDEK</sequence>
<name>A0A859FC53_9BACI</name>
<dbReference type="EMBL" id="CP041372">
    <property type="protein sequence ID" value="QKS70352.1"/>
    <property type="molecule type" value="Genomic_DNA"/>
</dbReference>
<dbReference type="InterPro" id="IPR011620">
    <property type="entry name" value="Sig_transdc_His_kinase_LytS_TM"/>
</dbReference>
<evidence type="ECO:0000256" key="4">
    <source>
        <dbReference type="ARBA" id="ARBA00022989"/>
    </source>
</evidence>
<gene>
    <name evidence="8" type="ORF">FLK61_26725</name>
</gene>
<accession>A0A859FC53</accession>
<evidence type="ECO:0000256" key="2">
    <source>
        <dbReference type="ARBA" id="ARBA00022475"/>
    </source>
</evidence>
<reference evidence="9" key="1">
    <citation type="submission" date="2019-07" db="EMBL/GenBank/DDBJ databases">
        <title>Bacillus alkalisoli sp. nov. isolated from saline soil.</title>
        <authorList>
            <person name="Sun J.-Q."/>
            <person name="Xu L."/>
        </authorList>
    </citation>
    <scope>NUCLEOTIDE SEQUENCE [LARGE SCALE GENOMIC DNA]</scope>
    <source>
        <strain evidence="9">M4U3P1</strain>
    </source>
</reference>
<organism evidence="8 9">
    <name type="scientific">Paenalkalicoccus suaedae</name>
    <dbReference type="NCBI Taxonomy" id="2592382"/>
    <lineage>
        <taxon>Bacteria</taxon>
        <taxon>Bacillati</taxon>
        <taxon>Bacillota</taxon>
        <taxon>Bacilli</taxon>
        <taxon>Bacillales</taxon>
        <taxon>Bacillaceae</taxon>
        <taxon>Paenalkalicoccus</taxon>
    </lineage>
</organism>
<evidence type="ECO:0000256" key="1">
    <source>
        <dbReference type="ARBA" id="ARBA00004651"/>
    </source>
</evidence>
<dbReference type="Proteomes" id="UP000318138">
    <property type="component" value="Chromosome"/>
</dbReference>
<dbReference type="GO" id="GO:0071555">
    <property type="term" value="P:cell wall organization"/>
    <property type="evidence" value="ECO:0007669"/>
    <property type="project" value="InterPro"/>
</dbReference>
<dbReference type="InterPro" id="IPR000160">
    <property type="entry name" value="GGDEF_dom"/>
</dbReference>
<dbReference type="GO" id="GO:0043709">
    <property type="term" value="P:cell adhesion involved in single-species biofilm formation"/>
    <property type="evidence" value="ECO:0007669"/>
    <property type="project" value="TreeGrafter"/>
</dbReference>
<dbReference type="GO" id="GO:0000155">
    <property type="term" value="F:phosphorelay sensor kinase activity"/>
    <property type="evidence" value="ECO:0007669"/>
    <property type="project" value="InterPro"/>
</dbReference>
<feature type="transmembrane region" description="Helical" evidence="6">
    <location>
        <begin position="130"/>
        <end position="149"/>
    </location>
</feature>
<dbReference type="GO" id="GO:0005886">
    <property type="term" value="C:plasma membrane"/>
    <property type="evidence" value="ECO:0007669"/>
    <property type="project" value="UniProtKB-SubCell"/>
</dbReference>
<evidence type="ECO:0000313" key="8">
    <source>
        <dbReference type="EMBL" id="QKS70352.1"/>
    </source>
</evidence>
<dbReference type="SMART" id="SM00267">
    <property type="entry name" value="GGDEF"/>
    <property type="match status" value="1"/>
</dbReference>
<dbReference type="PANTHER" id="PTHR45138:SF9">
    <property type="entry name" value="DIGUANYLATE CYCLASE DGCM-RELATED"/>
    <property type="match status" value="1"/>
</dbReference>
<evidence type="ECO:0000256" key="5">
    <source>
        <dbReference type="ARBA" id="ARBA00023136"/>
    </source>
</evidence>
<feature type="transmembrane region" description="Helical" evidence="6">
    <location>
        <begin position="7"/>
        <end position="25"/>
    </location>
</feature>
<proteinExistence type="predicted"/>